<evidence type="ECO:0000313" key="3">
    <source>
        <dbReference type="Proteomes" id="UP000032702"/>
    </source>
</evidence>
<protein>
    <submittedName>
        <fullName evidence="2">Uncharacterized protein</fullName>
    </submittedName>
</protein>
<name>Q08YM3_STIAD</name>
<proteinExistence type="predicted"/>
<evidence type="ECO:0000256" key="1">
    <source>
        <dbReference type="SAM" id="MobiDB-lite"/>
    </source>
</evidence>
<accession>Q08YM3</accession>
<dbReference type="AlphaFoldDB" id="Q08YM3"/>
<feature type="region of interest" description="Disordered" evidence="1">
    <location>
        <begin position="343"/>
        <end position="396"/>
    </location>
</feature>
<reference evidence="2 3" key="1">
    <citation type="submission" date="2006-04" db="EMBL/GenBank/DDBJ databases">
        <authorList>
            <person name="Nierman W.C."/>
        </authorList>
    </citation>
    <scope>NUCLEOTIDE SEQUENCE [LARGE SCALE GENOMIC DNA]</scope>
    <source>
        <strain evidence="2 3">DW4/3-1</strain>
    </source>
</reference>
<organism evidence="2 3">
    <name type="scientific">Stigmatella aurantiaca (strain DW4/3-1)</name>
    <dbReference type="NCBI Taxonomy" id="378806"/>
    <lineage>
        <taxon>Bacteria</taxon>
        <taxon>Pseudomonadati</taxon>
        <taxon>Myxococcota</taxon>
        <taxon>Myxococcia</taxon>
        <taxon>Myxococcales</taxon>
        <taxon>Cystobacterineae</taxon>
        <taxon>Archangiaceae</taxon>
        <taxon>Stigmatella</taxon>
    </lineage>
</organism>
<dbReference type="Proteomes" id="UP000032702">
    <property type="component" value="Unassembled WGS sequence"/>
</dbReference>
<dbReference type="AntiFam" id="ANF00062">
    <property type="entry name" value="Shadow ORF (opposite ABC transporter protein)"/>
</dbReference>
<dbReference type="AntiFam" id="ANF00095">
    <property type="entry name" value="Shadow ORF (opposite ABC transporters)"/>
</dbReference>
<feature type="compositionally biased region" description="Polar residues" evidence="1">
    <location>
        <begin position="343"/>
        <end position="356"/>
    </location>
</feature>
<gene>
    <name evidence="2" type="ORF">STIAU_7520</name>
</gene>
<evidence type="ECO:0000313" key="2">
    <source>
        <dbReference type="EMBL" id="EAU65581.1"/>
    </source>
</evidence>
<dbReference type="EMBL" id="AAMD01000077">
    <property type="protein sequence ID" value="EAU65581.1"/>
    <property type="molecule type" value="Genomic_DNA"/>
</dbReference>
<feature type="compositionally biased region" description="Basic residues" evidence="1">
    <location>
        <begin position="357"/>
        <end position="373"/>
    </location>
</feature>
<comment type="caution">
    <text evidence="2">The sequence shown here is derived from an EMBL/GenBank/DDBJ whole genome shotgun (WGS) entry which is preliminary data.</text>
</comment>
<sequence length="503" mass="55247">MGFLLDQKARRRVAAAQRIERRRLAAAALEGMGATRVERTPRGGRQRRRHVPLKQDALLPVLRIGHRHGRQQGLGVRVAGVAVQLRGLRQLHDLPQVHHRHPRGDVLHDLQVMRDEEVGELQLPLQVHQEVDDLRLDGHVEGADGLVRDDQIGPQSDGASNADALTLAPGKLMGIAVHRVARQPHQIHQREHLLFALPALGQSVDGERLANEVSNRQPGVQRGVGILEDELHAPAKGTQPSGLQACQLLPLEADGTGRWLDEPQQGTPQGALATAALPHQSERLTAHHIEAHAVHGLHRAANAPQQPSAHREVRLHVPYLEQGLTHGAGTGLWHAADWPSRLSSRRGSTWAQTSSARSHRSRKRQPPGRRRRLGTMPGMALNRLRSPPASTSWKEGMERNRPAVYGWAGRAKRAFTGACSTTRPAYITTTASQLSATTPRSWVMSITAIPRSAWSRLSRSRICAWIVTSSAVVGSSAMSSCGPHARAMAIITRWRMPPESWWG</sequence>